<protein>
    <submittedName>
        <fullName evidence="1">Uncharacterized protein</fullName>
    </submittedName>
</protein>
<sequence>MYLKKTSVYQNEVLLLLHELMYTSKGCLSFKQLQAKLGSKVESDMRHLCLHGMLSNYIEFKSSCIQLTERGMQHYLEKQTPPPIFDLCS</sequence>
<dbReference type="RefSeq" id="WP_165312825.1">
    <property type="nucleotide sequence ID" value="NZ_CP049332.1"/>
</dbReference>
<evidence type="ECO:0000313" key="2">
    <source>
        <dbReference type="Proteomes" id="UP000503003"/>
    </source>
</evidence>
<accession>A0A6G7CML3</accession>
<dbReference type="EMBL" id="CP049332">
    <property type="protein sequence ID" value="QIH43288.1"/>
    <property type="molecule type" value="Genomic_DNA"/>
</dbReference>
<reference evidence="1 2" key="1">
    <citation type="submission" date="2020-02" db="EMBL/GenBank/DDBJ databases">
        <title>A complete genome of a marine bacterium Vibrio sp. ZWAL4003 isolated from the mangrove sediment with the ability to degrade polysaccharides.</title>
        <authorList>
            <person name="Wu J."/>
            <person name="Qu W."/>
            <person name="Zeng R."/>
        </authorList>
    </citation>
    <scope>NUCLEOTIDE SEQUENCE [LARGE SCALE GENOMIC DNA]</scope>
    <source>
        <strain evidence="1 2">ZWAL4003</strain>
    </source>
</reference>
<gene>
    <name evidence="1" type="ORF">G5S32_18695</name>
</gene>
<dbReference type="Proteomes" id="UP000503003">
    <property type="component" value="Chromosome 2"/>
</dbReference>
<evidence type="ECO:0000313" key="1">
    <source>
        <dbReference type="EMBL" id="QIH43288.1"/>
    </source>
</evidence>
<keyword evidence="2" id="KW-1185">Reference proteome</keyword>
<proteinExistence type="predicted"/>
<name>A0A6G7CML3_9VIBR</name>
<dbReference type="KEGG" id="vzi:G5S32_18695"/>
<dbReference type="AlphaFoldDB" id="A0A6G7CML3"/>
<organism evidence="1 2">
    <name type="scientific">Vibrio ziniensis</name>
    <dbReference type="NCBI Taxonomy" id="2711221"/>
    <lineage>
        <taxon>Bacteria</taxon>
        <taxon>Pseudomonadati</taxon>
        <taxon>Pseudomonadota</taxon>
        <taxon>Gammaproteobacteria</taxon>
        <taxon>Vibrionales</taxon>
        <taxon>Vibrionaceae</taxon>
        <taxon>Vibrio</taxon>
    </lineage>
</organism>